<reference evidence="6" key="1">
    <citation type="submission" date="2022-01" db="EMBL/GenBank/DDBJ databases">
        <title>Paenibacillus spongiae sp. nov., isolated from marine sponge.</title>
        <authorList>
            <person name="Li Z."/>
            <person name="Zhang M."/>
        </authorList>
    </citation>
    <scope>NUCLEOTIDE SEQUENCE</scope>
    <source>
        <strain evidence="6">PHS-Z3</strain>
    </source>
</reference>
<dbReference type="PANTHER" id="PTHR43405">
    <property type="entry name" value="GLYCOSYL HYDROLASE DIGH"/>
    <property type="match status" value="1"/>
</dbReference>
<dbReference type="InterPro" id="IPR017853">
    <property type="entry name" value="GH"/>
</dbReference>
<dbReference type="Proteomes" id="UP001057877">
    <property type="component" value="Chromosome"/>
</dbReference>
<feature type="domain" description="Glycosyl hydrolase-like 10" evidence="5">
    <location>
        <begin position="490"/>
        <end position="797"/>
    </location>
</feature>
<dbReference type="InterPro" id="IPR052177">
    <property type="entry name" value="Divisome_Glycosyl_Hydrolase"/>
</dbReference>
<dbReference type="InterPro" id="IPR003790">
    <property type="entry name" value="GHL10"/>
</dbReference>
<feature type="signal peptide" evidence="4">
    <location>
        <begin position="1"/>
        <end position="23"/>
    </location>
</feature>
<feature type="chain" id="PRO_5047508918" evidence="4">
    <location>
        <begin position="24"/>
        <end position="963"/>
    </location>
</feature>
<evidence type="ECO:0000256" key="4">
    <source>
        <dbReference type="SAM" id="SignalP"/>
    </source>
</evidence>
<accession>A0ABY5S5E1</accession>
<feature type="compositionally biased region" description="Polar residues" evidence="3">
    <location>
        <begin position="51"/>
        <end position="60"/>
    </location>
</feature>
<evidence type="ECO:0000256" key="2">
    <source>
        <dbReference type="SAM" id="Coils"/>
    </source>
</evidence>
<evidence type="ECO:0000259" key="5">
    <source>
        <dbReference type="Pfam" id="PF02638"/>
    </source>
</evidence>
<sequence>MNIRAKSLLSCMLCIALIFTAVAATVSAEPQIEDPTFIHTQEPPAGGPEEVTNQDQPVSENSEKVEDPSQGIPENEDESSPLAALADDPRIIVEGREPIQVDRVDQERTENSVVIYTRNYGSATKPYLAENTAEYIVVNGVIAVIGADRQTGSSGTNIPLNGYVISASGTSKTLLDGVQLGQSVTAESVQIPVYPNKYFKVSDIVVGVTGTNTQRLAADVILFTPEYGDTTTQNPWGMELTVVDGKVTRIVKIHADENGNFVDNNSPIPDNGYVLSIQSGNQGYDDLVDIMKVDDPVELNMDSPVYQAAKTDFDARNADRLGDQLIVYDRSYGERTNTNGWGNEVVVDKNGFVISNSGNDSFIPEEGFVLSGHGVKNAWLTSNAPVGARVWVDDITKQVLIIFTPESYLDKAKINILAAESQLEQSKKEFRDVPYNEIQAKIDQGKMLYEEAEAKLAAEGIGSILELLKEIDRILTDAFYLSFESGKVETRGVWLRPKESNIEDVKKKLNNLKAINVNAVYLETWWDGYTTWPTVMKDGEGKLLTELNPLYKGFDVLQAYIDEGKKLGIEIHAWVENFFAGGPSVMNHPEWRLTSRDGTDYEPGPNNTPWYWLNPALPETRDFVSDVYEELLTKYDVASLHLDYARYPGSGDYSNDFGYDTYTRGEFMKKYNTAIDPINLHPGDAANEELWNQWLQFRADIINTWVERVVEEAHVIKPDLQITASIWPNFHEAPKSHAQETKYWLDQNLIDELFHMSYASGSSVVVGDLKNSLELAKSNAFVSSGIDTFQGNPTNAVLDQVKETIANGAIGTALFEYEGIFNFKYENALRSSVFRNEAIKPDYRYTRPLTAVFTDMIRKINDIYVPYNGLSDKNAKELRKDLQSAIKQQKSKTLMDGKIAAKTKKDIARMNNLIASSTQGINDEVKKRLAHDLSIASKMVDVFLAKDVGKHGSKPGSKTKSEE</sequence>
<feature type="region of interest" description="Disordered" evidence="3">
    <location>
        <begin position="37"/>
        <end position="86"/>
    </location>
</feature>
<dbReference type="Gene3D" id="3.20.20.80">
    <property type="entry name" value="Glycosidases"/>
    <property type="match status" value="1"/>
</dbReference>
<dbReference type="SUPFAM" id="SSF51445">
    <property type="entry name" value="(Trans)glycosidases"/>
    <property type="match status" value="1"/>
</dbReference>
<keyword evidence="7" id="KW-1185">Reference proteome</keyword>
<organism evidence="6 7">
    <name type="scientific">Paenibacillus spongiae</name>
    <dbReference type="NCBI Taxonomy" id="2909671"/>
    <lineage>
        <taxon>Bacteria</taxon>
        <taxon>Bacillati</taxon>
        <taxon>Bacillota</taxon>
        <taxon>Bacilli</taxon>
        <taxon>Bacillales</taxon>
        <taxon>Paenibacillaceae</taxon>
        <taxon>Paenibacillus</taxon>
    </lineage>
</organism>
<keyword evidence="2" id="KW-0175">Coiled coil</keyword>
<dbReference type="EMBL" id="CP091430">
    <property type="protein sequence ID" value="UVI27963.1"/>
    <property type="molecule type" value="Genomic_DNA"/>
</dbReference>
<dbReference type="RefSeq" id="WP_258384051.1">
    <property type="nucleotide sequence ID" value="NZ_CP091430.1"/>
</dbReference>
<protein>
    <submittedName>
        <fullName evidence="6">Family 10 glycosylhydrolase</fullName>
    </submittedName>
</protein>
<evidence type="ECO:0000313" key="7">
    <source>
        <dbReference type="Proteomes" id="UP001057877"/>
    </source>
</evidence>
<evidence type="ECO:0000313" key="6">
    <source>
        <dbReference type="EMBL" id="UVI27963.1"/>
    </source>
</evidence>
<proteinExistence type="predicted"/>
<dbReference type="PANTHER" id="PTHR43405:SF1">
    <property type="entry name" value="GLYCOSYL HYDROLASE DIGH"/>
    <property type="match status" value="1"/>
</dbReference>
<gene>
    <name evidence="6" type="ORF">L1F29_21210</name>
</gene>
<name>A0ABY5S5E1_9BACL</name>
<keyword evidence="1 4" id="KW-0732">Signal</keyword>
<evidence type="ECO:0000256" key="3">
    <source>
        <dbReference type="SAM" id="MobiDB-lite"/>
    </source>
</evidence>
<feature type="coiled-coil region" evidence="2">
    <location>
        <begin position="409"/>
        <end position="455"/>
    </location>
</feature>
<dbReference type="Pfam" id="PF02638">
    <property type="entry name" value="GHL10"/>
    <property type="match status" value="1"/>
</dbReference>
<evidence type="ECO:0000256" key="1">
    <source>
        <dbReference type="ARBA" id="ARBA00022729"/>
    </source>
</evidence>